<dbReference type="EMBL" id="CM042890">
    <property type="protein sequence ID" value="KAI4311673.1"/>
    <property type="molecule type" value="Genomic_DNA"/>
</dbReference>
<name>A0ACB9LKS3_9MYRT</name>
<evidence type="ECO:0000313" key="1">
    <source>
        <dbReference type="EMBL" id="KAI4311673.1"/>
    </source>
</evidence>
<accession>A0ACB9LKS3</accession>
<protein>
    <submittedName>
        <fullName evidence="1">Uncharacterized protein</fullName>
    </submittedName>
</protein>
<gene>
    <name evidence="1" type="ORF">MLD38_036550</name>
</gene>
<organism evidence="1 2">
    <name type="scientific">Melastoma candidum</name>
    <dbReference type="NCBI Taxonomy" id="119954"/>
    <lineage>
        <taxon>Eukaryota</taxon>
        <taxon>Viridiplantae</taxon>
        <taxon>Streptophyta</taxon>
        <taxon>Embryophyta</taxon>
        <taxon>Tracheophyta</taxon>
        <taxon>Spermatophyta</taxon>
        <taxon>Magnoliopsida</taxon>
        <taxon>eudicotyledons</taxon>
        <taxon>Gunneridae</taxon>
        <taxon>Pentapetalae</taxon>
        <taxon>rosids</taxon>
        <taxon>malvids</taxon>
        <taxon>Myrtales</taxon>
        <taxon>Melastomataceae</taxon>
        <taxon>Melastomatoideae</taxon>
        <taxon>Melastomateae</taxon>
        <taxon>Melastoma</taxon>
    </lineage>
</organism>
<evidence type="ECO:0000313" key="2">
    <source>
        <dbReference type="Proteomes" id="UP001057402"/>
    </source>
</evidence>
<dbReference type="Proteomes" id="UP001057402">
    <property type="component" value="Chromosome 11"/>
</dbReference>
<sequence length="217" mass="23748">MKLSWCPERASKAYIDTITYCKLQRESGPAELVSAMAAGWNARLIVETWFSSGAVAVSMGLAVASRHTGGRHVCVVSDEDSRSEYLELLGGVGLSAEVMVGDFDSVVSGLPGIDFMVVDCQRRDFTGMLQMAELGEHGAVLVCKNASVRISSSFRWRSVLDSGSTRRLVRSSFIPVGKGLDIAYVAANGESLRNFKGEKRWIKRLDRHSGEEVIIRK</sequence>
<comment type="caution">
    <text evidence="1">The sequence shown here is derived from an EMBL/GenBank/DDBJ whole genome shotgun (WGS) entry which is preliminary data.</text>
</comment>
<keyword evidence="2" id="KW-1185">Reference proteome</keyword>
<proteinExistence type="predicted"/>
<reference evidence="2" key="1">
    <citation type="journal article" date="2023" name="Front. Plant Sci.">
        <title>Chromosomal-level genome assembly of Melastoma candidum provides insights into trichome evolution.</title>
        <authorList>
            <person name="Zhong Y."/>
            <person name="Wu W."/>
            <person name="Sun C."/>
            <person name="Zou P."/>
            <person name="Liu Y."/>
            <person name="Dai S."/>
            <person name="Zhou R."/>
        </authorList>
    </citation>
    <scope>NUCLEOTIDE SEQUENCE [LARGE SCALE GENOMIC DNA]</scope>
</reference>